<dbReference type="HOGENOM" id="CLU_101758_3_0_11"/>
<organism evidence="5 6">
    <name type="scientific">Stackebrandtia nassauensis (strain DSM 44728 / CIP 108903 / NRRL B-16338 / NBRC 102104 / LLR-40K-21)</name>
    <dbReference type="NCBI Taxonomy" id="446470"/>
    <lineage>
        <taxon>Bacteria</taxon>
        <taxon>Bacillati</taxon>
        <taxon>Actinomycetota</taxon>
        <taxon>Actinomycetes</taxon>
        <taxon>Glycomycetales</taxon>
        <taxon>Glycomycetaceae</taxon>
        <taxon>Stackebrandtia</taxon>
    </lineage>
</organism>
<sequence length="163" mass="18310">MIKHDTASVFVFHRDPEHGWRVGLIKHPLFGVWMQPGGHVEDDETPREAALREACEETGLDGLRLVGTHRPPYLETTDTTIPMQLPVWVIEHPIPNGDNHIRDAHVHIDFKYLAVAESAEQVTTPDHPFGWFTREEVAGLDTLDDVRPIAAALFDLVEAQVAV</sequence>
<evidence type="ECO:0000313" key="6">
    <source>
        <dbReference type="Proteomes" id="UP000000844"/>
    </source>
</evidence>
<reference evidence="5 6" key="1">
    <citation type="journal article" date="2009" name="Stand. Genomic Sci.">
        <title>Complete genome sequence of Stackebrandtia nassauensis type strain (LLR-40K-21).</title>
        <authorList>
            <person name="Munk C."/>
            <person name="Lapidus A."/>
            <person name="Copeland A."/>
            <person name="Jando M."/>
            <person name="Mayilraj S."/>
            <person name="Glavina Del Rio T."/>
            <person name="Nolan M."/>
            <person name="Chen F."/>
            <person name="Lucas S."/>
            <person name="Tice H."/>
            <person name="Cheng J.F."/>
            <person name="Han C."/>
            <person name="Detter J.C."/>
            <person name="Bruce D."/>
            <person name="Goodwin L."/>
            <person name="Chain P."/>
            <person name="Pitluck S."/>
            <person name="Goker M."/>
            <person name="Ovchinikova G."/>
            <person name="Pati A."/>
            <person name="Ivanova N."/>
            <person name="Mavromatis K."/>
            <person name="Chen A."/>
            <person name="Palaniappan K."/>
            <person name="Land M."/>
            <person name="Hauser L."/>
            <person name="Chang Y.J."/>
            <person name="Jeffries C.D."/>
            <person name="Bristow J."/>
            <person name="Eisen J.A."/>
            <person name="Markowitz V."/>
            <person name="Hugenholtz P."/>
            <person name="Kyrpides N.C."/>
            <person name="Klenk H.P."/>
        </authorList>
    </citation>
    <scope>NUCLEOTIDE SEQUENCE [LARGE SCALE GENOMIC DNA]</scope>
    <source>
        <strain evidence="6">DSM 44728 / CIP 108903 / NRRL B-16338 / NBRC 102104 / LLR-40K-21</strain>
    </source>
</reference>
<evidence type="ECO:0000256" key="1">
    <source>
        <dbReference type="ARBA" id="ARBA00005582"/>
    </source>
</evidence>
<proteinExistence type="inferred from homology"/>
<feature type="domain" description="Nudix hydrolase" evidence="4">
    <location>
        <begin position="2"/>
        <end position="135"/>
    </location>
</feature>
<accession>D3Q8Q9</accession>
<dbReference type="OrthoDB" id="22038at2"/>
<dbReference type="PANTHER" id="PTHR43736">
    <property type="entry name" value="ADP-RIBOSE PYROPHOSPHATASE"/>
    <property type="match status" value="1"/>
</dbReference>
<dbReference type="InterPro" id="IPR020476">
    <property type="entry name" value="Nudix_hydrolase"/>
</dbReference>
<dbReference type="GO" id="GO:0016787">
    <property type="term" value="F:hydrolase activity"/>
    <property type="evidence" value="ECO:0007669"/>
    <property type="project" value="UniProtKB-KW"/>
</dbReference>
<dbReference type="Pfam" id="PF00293">
    <property type="entry name" value="NUDIX"/>
    <property type="match status" value="1"/>
</dbReference>
<dbReference type="KEGG" id="sna:Snas_4860"/>
<gene>
    <name evidence="5" type="ordered locus">Snas_4860</name>
</gene>
<dbReference type="SUPFAM" id="SSF55811">
    <property type="entry name" value="Nudix"/>
    <property type="match status" value="1"/>
</dbReference>
<protein>
    <submittedName>
        <fullName evidence="5">NUDIX hydrolase</fullName>
    </submittedName>
</protein>
<name>D3Q8Q9_STANL</name>
<dbReference type="EMBL" id="CP001778">
    <property type="protein sequence ID" value="ADD44501.1"/>
    <property type="molecule type" value="Genomic_DNA"/>
</dbReference>
<dbReference type="CDD" id="cd03674">
    <property type="entry name" value="NUDIX_Hydrolase"/>
    <property type="match status" value="1"/>
</dbReference>
<dbReference type="AlphaFoldDB" id="D3Q8Q9"/>
<dbReference type="PANTHER" id="PTHR43736:SF1">
    <property type="entry name" value="DIHYDRONEOPTERIN TRIPHOSPHATE DIPHOSPHATASE"/>
    <property type="match status" value="1"/>
</dbReference>
<comment type="similarity">
    <text evidence="1 3">Belongs to the Nudix hydrolase family.</text>
</comment>
<dbReference type="RefSeq" id="WP_013020072.1">
    <property type="nucleotide sequence ID" value="NC_013947.1"/>
</dbReference>
<keyword evidence="2 3" id="KW-0378">Hydrolase</keyword>
<evidence type="ECO:0000256" key="2">
    <source>
        <dbReference type="ARBA" id="ARBA00022801"/>
    </source>
</evidence>
<dbReference type="STRING" id="446470.Snas_4860"/>
<dbReference type="PRINTS" id="PR00502">
    <property type="entry name" value="NUDIXFAMILY"/>
</dbReference>
<dbReference type="Proteomes" id="UP000000844">
    <property type="component" value="Chromosome"/>
</dbReference>
<dbReference type="InterPro" id="IPR015797">
    <property type="entry name" value="NUDIX_hydrolase-like_dom_sf"/>
</dbReference>
<keyword evidence="6" id="KW-1185">Reference proteome</keyword>
<evidence type="ECO:0000259" key="4">
    <source>
        <dbReference type="PROSITE" id="PS51462"/>
    </source>
</evidence>
<evidence type="ECO:0000256" key="3">
    <source>
        <dbReference type="RuleBase" id="RU003476"/>
    </source>
</evidence>
<dbReference type="Gene3D" id="3.90.79.10">
    <property type="entry name" value="Nucleoside Triphosphate Pyrophosphohydrolase"/>
    <property type="match status" value="1"/>
</dbReference>
<evidence type="ECO:0000313" key="5">
    <source>
        <dbReference type="EMBL" id="ADD44501.1"/>
    </source>
</evidence>
<dbReference type="InterPro" id="IPR020084">
    <property type="entry name" value="NUDIX_hydrolase_CS"/>
</dbReference>
<dbReference type="eggNOG" id="COG0494">
    <property type="taxonomic scope" value="Bacteria"/>
</dbReference>
<dbReference type="InterPro" id="IPR000086">
    <property type="entry name" value="NUDIX_hydrolase_dom"/>
</dbReference>
<dbReference type="PROSITE" id="PS00893">
    <property type="entry name" value="NUDIX_BOX"/>
    <property type="match status" value="1"/>
</dbReference>
<dbReference type="PROSITE" id="PS51462">
    <property type="entry name" value="NUDIX"/>
    <property type="match status" value="1"/>
</dbReference>